<evidence type="ECO:0000256" key="7">
    <source>
        <dbReference type="PROSITE-ProRule" id="PRU01373"/>
    </source>
</evidence>
<evidence type="ECO:0000256" key="8">
    <source>
        <dbReference type="SAM" id="MobiDB-lite"/>
    </source>
</evidence>
<keyword evidence="11" id="KW-1185">Reference proteome</keyword>
<evidence type="ECO:0000256" key="2">
    <source>
        <dbReference type="ARBA" id="ARBA00022679"/>
    </source>
</evidence>
<dbReference type="InterPro" id="IPR050979">
    <property type="entry name" value="LD-transpeptidase"/>
</dbReference>
<evidence type="ECO:0000256" key="3">
    <source>
        <dbReference type="ARBA" id="ARBA00022960"/>
    </source>
</evidence>
<evidence type="ECO:0000313" key="11">
    <source>
        <dbReference type="Proteomes" id="UP001597260"/>
    </source>
</evidence>
<dbReference type="Gene3D" id="2.40.440.10">
    <property type="entry name" value="L,D-transpeptidase catalytic domain-like"/>
    <property type="match status" value="1"/>
</dbReference>
<feature type="domain" description="L,D-TPase catalytic" evidence="9">
    <location>
        <begin position="236"/>
        <end position="356"/>
    </location>
</feature>
<dbReference type="PROSITE" id="PS52029">
    <property type="entry name" value="LD_TPASE"/>
    <property type="match status" value="1"/>
</dbReference>
<proteinExistence type="predicted"/>
<comment type="pathway">
    <text evidence="1 7">Cell wall biogenesis; peptidoglycan biosynthesis.</text>
</comment>
<dbReference type="Proteomes" id="UP001597260">
    <property type="component" value="Unassembled WGS sequence"/>
</dbReference>
<keyword evidence="3 7" id="KW-0133">Cell shape</keyword>
<accession>A0ABW3Y914</accession>
<keyword evidence="2" id="KW-0808">Transferase</keyword>
<dbReference type="RefSeq" id="WP_377567174.1">
    <property type="nucleotide sequence ID" value="NZ_JBHTMP010000004.1"/>
</dbReference>
<protein>
    <submittedName>
        <fullName evidence="10">Ig-like domain-containing protein</fullName>
    </submittedName>
</protein>
<dbReference type="EMBL" id="JBHTMP010000004">
    <property type="protein sequence ID" value="MFD1320308.1"/>
    <property type="molecule type" value="Genomic_DNA"/>
</dbReference>
<keyword evidence="4 7" id="KW-0573">Peptidoglycan synthesis</keyword>
<dbReference type="SUPFAM" id="SSF141523">
    <property type="entry name" value="L,D-transpeptidase catalytic domain-like"/>
    <property type="match status" value="1"/>
</dbReference>
<feature type="region of interest" description="Disordered" evidence="8">
    <location>
        <begin position="386"/>
        <end position="419"/>
    </location>
</feature>
<comment type="caution">
    <text evidence="10">The sequence shown here is derived from an EMBL/GenBank/DDBJ whole genome shotgun (WGS) entry which is preliminary data.</text>
</comment>
<dbReference type="InterPro" id="IPR005490">
    <property type="entry name" value="LD_TPept_cat_dom"/>
</dbReference>
<keyword evidence="5" id="KW-0012">Acyltransferase</keyword>
<dbReference type="Gene3D" id="2.60.40.3780">
    <property type="match status" value="1"/>
</dbReference>
<dbReference type="CDD" id="cd16913">
    <property type="entry name" value="YkuD_like"/>
    <property type="match status" value="1"/>
</dbReference>
<reference evidence="11" key="1">
    <citation type="journal article" date="2019" name="Int. J. Syst. Evol. Microbiol.">
        <title>The Global Catalogue of Microorganisms (GCM) 10K type strain sequencing project: providing services to taxonomists for standard genome sequencing and annotation.</title>
        <authorList>
            <consortium name="The Broad Institute Genomics Platform"/>
            <consortium name="The Broad Institute Genome Sequencing Center for Infectious Disease"/>
            <person name="Wu L."/>
            <person name="Ma J."/>
        </authorList>
    </citation>
    <scope>NUCLEOTIDE SEQUENCE [LARGE SCALE GENOMIC DNA]</scope>
    <source>
        <strain evidence="11">JCM 31037</strain>
    </source>
</reference>
<gene>
    <name evidence="10" type="ORF">ACFQ4H_04295</name>
</gene>
<evidence type="ECO:0000256" key="5">
    <source>
        <dbReference type="ARBA" id="ARBA00023315"/>
    </source>
</evidence>
<evidence type="ECO:0000259" key="9">
    <source>
        <dbReference type="PROSITE" id="PS52029"/>
    </source>
</evidence>
<dbReference type="PROSITE" id="PS51257">
    <property type="entry name" value="PROKAR_LIPOPROTEIN"/>
    <property type="match status" value="1"/>
</dbReference>
<keyword evidence="6 7" id="KW-0961">Cell wall biogenesis/degradation</keyword>
<evidence type="ECO:0000256" key="1">
    <source>
        <dbReference type="ARBA" id="ARBA00004752"/>
    </source>
</evidence>
<dbReference type="Pfam" id="PF03734">
    <property type="entry name" value="YkuD"/>
    <property type="match status" value="1"/>
</dbReference>
<evidence type="ECO:0000313" key="10">
    <source>
        <dbReference type="EMBL" id="MFD1320308.1"/>
    </source>
</evidence>
<feature type="active site" description="Proton donor/acceptor" evidence="7">
    <location>
        <position position="314"/>
    </location>
</feature>
<feature type="active site" description="Nucleophile" evidence="7">
    <location>
        <position position="332"/>
    </location>
</feature>
<organism evidence="10 11">
    <name type="scientific">Micromonospora sonneratiae</name>
    <dbReference type="NCBI Taxonomy" id="1184706"/>
    <lineage>
        <taxon>Bacteria</taxon>
        <taxon>Bacillati</taxon>
        <taxon>Actinomycetota</taxon>
        <taxon>Actinomycetes</taxon>
        <taxon>Micromonosporales</taxon>
        <taxon>Micromonosporaceae</taxon>
        <taxon>Micromonospora</taxon>
    </lineage>
</organism>
<evidence type="ECO:0000256" key="4">
    <source>
        <dbReference type="ARBA" id="ARBA00022984"/>
    </source>
</evidence>
<evidence type="ECO:0000256" key="6">
    <source>
        <dbReference type="ARBA" id="ARBA00023316"/>
    </source>
</evidence>
<dbReference type="Gene3D" id="2.60.40.3710">
    <property type="match status" value="1"/>
</dbReference>
<name>A0ABW3Y914_9ACTN</name>
<dbReference type="Pfam" id="PF17964">
    <property type="entry name" value="Big_10"/>
    <property type="match status" value="1"/>
</dbReference>
<dbReference type="InterPro" id="IPR041280">
    <property type="entry name" value="Big_10"/>
</dbReference>
<dbReference type="InterPro" id="IPR038063">
    <property type="entry name" value="Transpep_catalytic_dom"/>
</dbReference>
<dbReference type="PANTHER" id="PTHR30582">
    <property type="entry name" value="L,D-TRANSPEPTIDASE"/>
    <property type="match status" value="1"/>
</dbReference>
<sequence length="419" mass="44910">MNSRRRDALMMLVAAAPLVLVGCTSESKKEESARSAPPKLAITPAANATNVPISAEIGTKVSDGKITTVSLTDNKGAKVDGSMRADGSAWVPNTPLKNSQTYSAEVTATNSSGTATKQQVRFTTMAKPEKRVTTNLYFENDRTYGVAMPVTVAFEPTVPKEARAEVQRRLFVDTDPPQPGAWHWVEDGSQVYYRAPDFWQPGTRINVRAALDGLPMGKVGYGDDDRTASAKIGNKVFLEIDSATKQMSVFQDDKLTRKIPVSLGKPSTPTSSGNMIIMEKLEATTFDTRGDPNGGYVVDVEDAQRLTWGGEFIHAAPWSVGDQGYTNVSHGCTNVSNENADWLMKTTQVGDLVTVKGTEVQLEPGNGWTAWNMEWSEYVKGSALPVPADLKPEAKPAPAPSGSSATSGPPAPTPSNRGG</sequence>
<dbReference type="PANTHER" id="PTHR30582:SF2">
    <property type="entry name" value="L,D-TRANSPEPTIDASE YCIB-RELATED"/>
    <property type="match status" value="1"/>
</dbReference>